<dbReference type="PROSITE" id="PS50110">
    <property type="entry name" value="RESPONSE_REGULATORY"/>
    <property type="match status" value="1"/>
</dbReference>
<evidence type="ECO:0000313" key="12">
    <source>
        <dbReference type="Proteomes" id="UP000008810"/>
    </source>
</evidence>
<dbReference type="PANTHER" id="PTHR43874:SF7">
    <property type="entry name" value="TWO-COMPONENT RESPONSE REGULATOR ARR10"/>
    <property type="match status" value="1"/>
</dbReference>
<reference evidence="10 11" key="1">
    <citation type="journal article" date="2010" name="Nature">
        <title>Genome sequencing and analysis of the model grass Brachypodium distachyon.</title>
        <authorList>
            <consortium name="International Brachypodium Initiative"/>
        </authorList>
    </citation>
    <scope>NUCLEOTIDE SEQUENCE [LARGE SCALE GENOMIC DNA]</scope>
    <source>
        <strain evidence="10 11">Bd21</strain>
    </source>
</reference>
<dbReference type="InterPro" id="IPR009057">
    <property type="entry name" value="Homeodomain-like_sf"/>
</dbReference>
<dbReference type="Gene3D" id="1.10.10.60">
    <property type="entry name" value="Homeodomain-like"/>
    <property type="match status" value="1"/>
</dbReference>
<dbReference type="SUPFAM" id="SSF52172">
    <property type="entry name" value="CheY-like"/>
    <property type="match status" value="1"/>
</dbReference>
<dbReference type="NCBIfam" id="TIGR01557">
    <property type="entry name" value="myb_SHAQKYF"/>
    <property type="match status" value="1"/>
</dbReference>
<dbReference type="PANTHER" id="PTHR43874">
    <property type="entry name" value="TWO-COMPONENT RESPONSE REGULATOR"/>
    <property type="match status" value="1"/>
</dbReference>
<dbReference type="GO" id="GO:0003677">
    <property type="term" value="F:DNA binding"/>
    <property type="evidence" value="ECO:0007669"/>
    <property type="project" value="UniProtKB-KW"/>
</dbReference>
<dbReference type="Gene3D" id="3.40.50.2300">
    <property type="match status" value="1"/>
</dbReference>
<comment type="caution">
    <text evidence="7">Lacks conserved residue(s) required for the propagation of feature annotation.</text>
</comment>
<dbReference type="OrthoDB" id="600709at2759"/>
<protein>
    <recommendedName>
        <fullName evidence="9">Response regulatory domain-containing protein</fullName>
    </recommendedName>
</protein>
<keyword evidence="12" id="KW-1185">Reference proteome</keyword>
<evidence type="ECO:0000256" key="2">
    <source>
        <dbReference type="ARBA" id="ARBA00023012"/>
    </source>
</evidence>
<keyword evidence="5" id="KW-0804">Transcription</keyword>
<name>A0A0Q3JXP1_BRADI</name>
<feature type="domain" description="Response regulatory" evidence="9">
    <location>
        <begin position="13"/>
        <end position="139"/>
    </location>
</feature>
<reference evidence="10" key="2">
    <citation type="submission" date="2017-06" db="EMBL/GenBank/DDBJ databases">
        <title>WGS assembly of Brachypodium distachyon.</title>
        <authorList>
            <consortium name="The International Brachypodium Initiative"/>
            <person name="Lucas S."/>
            <person name="Harmon-Smith M."/>
            <person name="Lail K."/>
            <person name="Tice H."/>
            <person name="Grimwood J."/>
            <person name="Bruce D."/>
            <person name="Barry K."/>
            <person name="Shu S."/>
            <person name="Lindquist E."/>
            <person name="Wang M."/>
            <person name="Pitluck S."/>
            <person name="Vogel J.P."/>
            <person name="Garvin D.F."/>
            <person name="Mockler T.C."/>
            <person name="Schmutz J."/>
            <person name="Rokhsar D."/>
            <person name="Bevan M.W."/>
        </authorList>
    </citation>
    <scope>NUCLEOTIDE SEQUENCE</scope>
    <source>
        <strain evidence="10">Bd21</strain>
    </source>
</reference>
<feature type="compositionally biased region" description="Basic and acidic residues" evidence="8">
    <location>
        <begin position="182"/>
        <end position="191"/>
    </location>
</feature>
<dbReference type="EnsemblPlants" id="KQK16820">
    <property type="protein sequence ID" value="KQK16820"/>
    <property type="gene ID" value="BRADI_1g30813v3"/>
</dbReference>
<evidence type="ECO:0000256" key="8">
    <source>
        <dbReference type="SAM" id="MobiDB-lite"/>
    </source>
</evidence>
<evidence type="ECO:0000256" key="1">
    <source>
        <dbReference type="ARBA" id="ARBA00004123"/>
    </source>
</evidence>
<dbReference type="InParanoid" id="A0A0Q3JXP1"/>
<keyword evidence="3" id="KW-0805">Transcription regulation</keyword>
<keyword evidence="6" id="KW-0539">Nucleus</keyword>
<keyword evidence="2" id="KW-0902">Two-component regulatory system</keyword>
<evidence type="ECO:0000256" key="7">
    <source>
        <dbReference type="PROSITE-ProRule" id="PRU00169"/>
    </source>
</evidence>
<evidence type="ECO:0000256" key="3">
    <source>
        <dbReference type="ARBA" id="ARBA00023015"/>
    </source>
</evidence>
<evidence type="ECO:0000313" key="10">
    <source>
        <dbReference type="EMBL" id="KQK16820.2"/>
    </source>
</evidence>
<accession>A0A0Q3JXP1</accession>
<dbReference type="InterPro" id="IPR006447">
    <property type="entry name" value="Myb_dom_plants"/>
</dbReference>
<dbReference type="InterPro" id="IPR045279">
    <property type="entry name" value="ARR-like"/>
</dbReference>
<comment type="subcellular location">
    <subcellularLocation>
        <location evidence="1">Nucleus</location>
    </subcellularLocation>
</comment>
<organism evidence="10">
    <name type="scientific">Brachypodium distachyon</name>
    <name type="common">Purple false brome</name>
    <name type="synonym">Trachynia distachya</name>
    <dbReference type="NCBI Taxonomy" id="15368"/>
    <lineage>
        <taxon>Eukaryota</taxon>
        <taxon>Viridiplantae</taxon>
        <taxon>Streptophyta</taxon>
        <taxon>Embryophyta</taxon>
        <taxon>Tracheophyta</taxon>
        <taxon>Spermatophyta</taxon>
        <taxon>Magnoliopsida</taxon>
        <taxon>Liliopsida</taxon>
        <taxon>Poales</taxon>
        <taxon>Poaceae</taxon>
        <taxon>BOP clade</taxon>
        <taxon>Pooideae</taxon>
        <taxon>Stipodae</taxon>
        <taxon>Brachypodieae</taxon>
        <taxon>Brachypodium</taxon>
    </lineage>
</organism>
<dbReference type="GO" id="GO:0005634">
    <property type="term" value="C:nucleus"/>
    <property type="evidence" value="ECO:0007669"/>
    <property type="project" value="UniProtKB-SubCell"/>
</dbReference>
<evidence type="ECO:0000256" key="6">
    <source>
        <dbReference type="ARBA" id="ARBA00023242"/>
    </source>
</evidence>
<keyword evidence="4" id="KW-0238">DNA-binding</keyword>
<dbReference type="GO" id="GO:0000160">
    <property type="term" value="P:phosphorelay signal transduction system"/>
    <property type="evidence" value="ECO:0007669"/>
    <property type="project" value="UniProtKB-KW"/>
</dbReference>
<feature type="region of interest" description="Disordered" evidence="8">
    <location>
        <begin position="167"/>
        <end position="198"/>
    </location>
</feature>
<evidence type="ECO:0000313" key="11">
    <source>
        <dbReference type="EnsemblPlants" id="KQK16820"/>
    </source>
</evidence>
<reference evidence="11" key="3">
    <citation type="submission" date="2018-08" db="UniProtKB">
        <authorList>
            <consortium name="EnsemblPlants"/>
        </authorList>
    </citation>
    <scope>IDENTIFICATION</scope>
    <source>
        <strain evidence="11">cv. Bd21</strain>
    </source>
</reference>
<dbReference type="GO" id="GO:0009736">
    <property type="term" value="P:cytokinin-activated signaling pathway"/>
    <property type="evidence" value="ECO:0007669"/>
    <property type="project" value="InterPro"/>
</dbReference>
<dbReference type="AlphaFoldDB" id="A0A0Q3JXP1"/>
<dbReference type="FunFam" id="1.10.10.60:FF:000007">
    <property type="entry name" value="Two-component response regulator"/>
    <property type="match status" value="1"/>
</dbReference>
<proteinExistence type="predicted"/>
<dbReference type="InterPro" id="IPR001789">
    <property type="entry name" value="Sig_transdc_resp-reg_receiver"/>
</dbReference>
<dbReference type="Pfam" id="PF00072">
    <property type="entry name" value="Response_reg"/>
    <property type="match status" value="1"/>
</dbReference>
<dbReference type="Proteomes" id="UP000008810">
    <property type="component" value="Chromosome 1"/>
</dbReference>
<dbReference type="Gramene" id="KQK16820">
    <property type="protein sequence ID" value="KQK16820"/>
    <property type="gene ID" value="BRADI_1g30813v3"/>
</dbReference>
<dbReference type="EMBL" id="CM000880">
    <property type="protein sequence ID" value="KQK16820.2"/>
    <property type="molecule type" value="Genomic_DNA"/>
</dbReference>
<evidence type="ECO:0000259" key="9">
    <source>
        <dbReference type="PROSITE" id="PS50110"/>
    </source>
</evidence>
<evidence type="ECO:0000256" key="4">
    <source>
        <dbReference type="ARBA" id="ARBA00023125"/>
    </source>
</evidence>
<sequence>MAAKKKELWEGMRVLAVDEDRVCLKILEAKLRRFNYDGEQLTLADTSMTPAKDGKTVLRTLGKAREPFDLVITELHMPDMDALDLIRRIAFGMGIPVIVLSAYEDTKTVRNALISSGACSYLAKPVCADQLKNIWQHVIRRKNELARNHKSCDNTVADQRVQRGIAEAEQGAKSTRMNSRTKRNDGHDSNSGKKPRLRWTKELHGKFVEAIDRLGTNIDKVSPSGIFSMINVDYMSTKNIGSHLQKYRTHLKRSSDPKARAAIKWTSCYNISNDPPEIFRHHHEHQMWPASSIFASSSSNNRFATPSIQPMTINGGSTFKGVLPVLPSESCKSKDHAEALRGLLVKTNQRKASSHLEYSFGNLIDERMEPVNSFRPVQLPQLINQSSVLTNAPATSLVGAFGNASKFPNLVRNFNNFWQTAASSKFHKDGTSLGPSKANGNIPKINQHASFASASSGQIQMSLNGLQNQQVPNAMAAFISNTTPVAGFNQQIAPLAIASSTSSVEMFNGNFLVNGISNKAALPNIEASSSAVPAQMLNAGDIVGTLHVQEGTADQQALDGQLNDNDEYSMDDIFSLLDQNVIEEDPLLKNSIEDDVLLKNFIEDADPVKNSIVDDDILKNSIEDDGLLQSFFEDDGLLKNSIGDHDLLKKSIEDDTLLKNFNEDDDLFDNFIEDDALIENFNEDDPLLNGDWF</sequence>
<evidence type="ECO:0000256" key="5">
    <source>
        <dbReference type="ARBA" id="ARBA00023163"/>
    </source>
</evidence>
<gene>
    <name evidence="10" type="ORF">BRADI_1g30813v3</name>
</gene>
<dbReference type="SMART" id="SM00448">
    <property type="entry name" value="REC"/>
    <property type="match status" value="1"/>
</dbReference>
<dbReference type="SUPFAM" id="SSF46689">
    <property type="entry name" value="Homeodomain-like"/>
    <property type="match status" value="1"/>
</dbReference>
<dbReference type="InterPro" id="IPR011006">
    <property type="entry name" value="CheY-like_superfamily"/>
</dbReference>